<dbReference type="AlphaFoldDB" id="A0A1A2SN39"/>
<dbReference type="RefSeq" id="WP_067914659.1">
    <property type="nucleotide sequence ID" value="NZ_LZJP01000010.1"/>
</dbReference>
<evidence type="ECO:0000313" key="2">
    <source>
        <dbReference type="Proteomes" id="UP000092389"/>
    </source>
</evidence>
<comment type="caution">
    <text evidence="1">The sequence shown here is derived from an EMBL/GenBank/DDBJ whole genome shotgun (WGS) entry which is preliminary data.</text>
</comment>
<name>A0A1A2SN39_MYCNT</name>
<evidence type="ECO:0000313" key="1">
    <source>
        <dbReference type="EMBL" id="OBH65584.1"/>
    </source>
</evidence>
<dbReference type="Proteomes" id="UP000092389">
    <property type="component" value="Unassembled WGS sequence"/>
</dbReference>
<dbReference type="EMBL" id="LZJU01000211">
    <property type="protein sequence ID" value="OBH65584.1"/>
    <property type="molecule type" value="Genomic_DNA"/>
</dbReference>
<protein>
    <submittedName>
        <fullName evidence="1">Uncharacterized protein</fullName>
    </submittedName>
</protein>
<sequence>MATSDDTVRSWREVADRLTPAQIAQLERLERDEPQTLLEMARQWAAQNVTATAPFDHVAPPFGAVRTFDWQLDGSWFRDVEGTTRRAGPVRVQIYGRQLADGSTRWWIAVHTRVDALGAAAARELATALTDAADEIERLAGTAQDSRGYGFHE</sequence>
<gene>
    <name evidence="1" type="ORF">A5683_12025</name>
</gene>
<dbReference type="OrthoDB" id="4730261at2"/>
<organism evidence="1 2">
    <name type="scientific">Mycobacterium mantenii</name>
    <dbReference type="NCBI Taxonomy" id="560555"/>
    <lineage>
        <taxon>Bacteria</taxon>
        <taxon>Bacillati</taxon>
        <taxon>Actinomycetota</taxon>
        <taxon>Actinomycetes</taxon>
        <taxon>Mycobacteriales</taxon>
        <taxon>Mycobacteriaceae</taxon>
        <taxon>Mycobacterium</taxon>
        <taxon>Mycobacterium avium complex (MAC)</taxon>
    </lineage>
</organism>
<reference evidence="1 2" key="1">
    <citation type="submission" date="2016-06" db="EMBL/GenBank/DDBJ databases">
        <authorList>
            <person name="Kjaerup R.B."/>
            <person name="Dalgaard T.S."/>
            <person name="Juul-Madsen H.R."/>
        </authorList>
    </citation>
    <scope>NUCLEOTIDE SEQUENCE [LARGE SCALE GENOMIC DNA]</scope>
    <source>
        <strain evidence="1 2">E152</strain>
    </source>
</reference>
<proteinExistence type="predicted"/>
<accession>A0A1A2SN39</accession>